<dbReference type="InterPro" id="IPR036390">
    <property type="entry name" value="WH_DNA-bd_sf"/>
</dbReference>
<accession>A0A1F7Z4W5</accession>
<dbReference type="InterPro" id="IPR006199">
    <property type="entry name" value="LexA_DNA-bd_dom"/>
</dbReference>
<dbReference type="PANTHER" id="PTHR33516:SF2">
    <property type="entry name" value="LEXA REPRESSOR-RELATED"/>
    <property type="match status" value="1"/>
</dbReference>
<dbReference type="HAMAP" id="MF_00015">
    <property type="entry name" value="LexA"/>
    <property type="match status" value="1"/>
</dbReference>
<dbReference type="PANTHER" id="PTHR33516">
    <property type="entry name" value="LEXA REPRESSOR"/>
    <property type="match status" value="1"/>
</dbReference>
<comment type="function">
    <text evidence="12">Represses a number of genes involved in the response to DNA damage (SOS response), including recA and lexA. In the presence of single-stranded DNA, RecA interacts with LexA causing an autocatalytic cleavage which disrupts the DNA-binding part of LexA, leading to derepression of the SOS regulon and eventually DNA repair.</text>
</comment>
<organism evidence="16 17">
    <name type="scientific">Candidatus Woesebacteria bacterium RIFCSPHIGHO2_02_FULL_39_13</name>
    <dbReference type="NCBI Taxonomy" id="1802505"/>
    <lineage>
        <taxon>Bacteria</taxon>
        <taxon>Candidatus Woeseibacteriota</taxon>
    </lineage>
</organism>
<keyword evidence="10 12" id="KW-0234">DNA repair</keyword>
<dbReference type="EMBL" id="MGGR01000003">
    <property type="protein sequence ID" value="OGM34676.1"/>
    <property type="molecule type" value="Genomic_DNA"/>
</dbReference>
<sequence>MKSANLTPKQKKIFDFITSFYDKEGYAPSLAEIANKFKKSTTTIYQYVETLKEKGVLTKEDNTWRGISLSSGKSNIFLLGYIAAGEPIEAISNPESVDAPTSMLSGGGLHYALKVKGNSMVDEGIYDGDTVIIHRQETATNGQKVVALINGNEATLKKIYKEKSGFRLQPANSSIKPMFVKQLELRGAVVGIIRKDI</sequence>
<dbReference type="Gene3D" id="2.10.109.10">
    <property type="entry name" value="Umud Fragment, subunit A"/>
    <property type="match status" value="1"/>
</dbReference>
<dbReference type="SUPFAM" id="SSF46785">
    <property type="entry name" value="Winged helix' DNA-binding domain"/>
    <property type="match status" value="1"/>
</dbReference>
<feature type="active site" description="For autocatalytic cleavage activity" evidence="12">
    <location>
        <position position="157"/>
    </location>
</feature>
<dbReference type="SUPFAM" id="SSF51306">
    <property type="entry name" value="LexA/Signal peptidase"/>
    <property type="match status" value="1"/>
</dbReference>
<keyword evidence="2 12" id="KW-0678">Repressor</keyword>
<feature type="site" description="Cleavage; by autolysis" evidence="12">
    <location>
        <begin position="84"/>
        <end position="85"/>
    </location>
</feature>
<evidence type="ECO:0000256" key="6">
    <source>
        <dbReference type="ARBA" id="ARBA00022813"/>
    </source>
</evidence>
<dbReference type="InterPro" id="IPR039418">
    <property type="entry name" value="LexA-like"/>
</dbReference>
<gene>
    <name evidence="12" type="primary">lexA</name>
    <name evidence="16" type="ORF">A3D01_04080</name>
</gene>
<keyword evidence="4 12" id="KW-0227">DNA damage</keyword>
<dbReference type="GO" id="GO:0006508">
    <property type="term" value="P:proteolysis"/>
    <property type="evidence" value="ECO:0007669"/>
    <property type="project" value="InterPro"/>
</dbReference>
<dbReference type="GO" id="GO:0004252">
    <property type="term" value="F:serine-type endopeptidase activity"/>
    <property type="evidence" value="ECO:0007669"/>
    <property type="project" value="UniProtKB-UniRule"/>
</dbReference>
<comment type="similarity">
    <text evidence="1 12 13">Belongs to the peptidase S24 family.</text>
</comment>
<name>A0A1F7Z4W5_9BACT</name>
<dbReference type="InterPro" id="IPR050077">
    <property type="entry name" value="LexA_repressor"/>
</dbReference>
<dbReference type="GO" id="GO:0003677">
    <property type="term" value="F:DNA binding"/>
    <property type="evidence" value="ECO:0007669"/>
    <property type="project" value="UniProtKB-UniRule"/>
</dbReference>
<dbReference type="GO" id="GO:0006260">
    <property type="term" value="P:DNA replication"/>
    <property type="evidence" value="ECO:0007669"/>
    <property type="project" value="UniProtKB-UniRule"/>
</dbReference>
<evidence type="ECO:0000256" key="5">
    <source>
        <dbReference type="ARBA" id="ARBA00022801"/>
    </source>
</evidence>
<feature type="domain" description="Peptidase S24/S26A/S26B/S26C" evidence="14">
    <location>
        <begin position="78"/>
        <end position="190"/>
    </location>
</feature>
<dbReference type="GO" id="GO:0006281">
    <property type="term" value="P:DNA repair"/>
    <property type="evidence" value="ECO:0007669"/>
    <property type="project" value="UniProtKB-UniRule"/>
</dbReference>
<dbReference type="InterPro" id="IPR006200">
    <property type="entry name" value="LexA"/>
</dbReference>
<dbReference type="InterPro" id="IPR036388">
    <property type="entry name" value="WH-like_DNA-bd_sf"/>
</dbReference>
<dbReference type="Proteomes" id="UP000177169">
    <property type="component" value="Unassembled WGS sequence"/>
</dbReference>
<proteinExistence type="inferred from homology"/>
<dbReference type="Gene3D" id="1.10.10.10">
    <property type="entry name" value="Winged helix-like DNA-binding domain superfamily/Winged helix DNA-binding domain"/>
    <property type="match status" value="1"/>
</dbReference>
<dbReference type="Pfam" id="PF00717">
    <property type="entry name" value="Peptidase_S24"/>
    <property type="match status" value="1"/>
</dbReference>
<keyword evidence="5 12" id="KW-0378">Hydrolase</keyword>
<evidence type="ECO:0000313" key="16">
    <source>
        <dbReference type="EMBL" id="OGM34676.1"/>
    </source>
</evidence>
<comment type="caution">
    <text evidence="16">The sequence shown here is derived from an EMBL/GenBank/DDBJ whole genome shotgun (WGS) entry which is preliminary data.</text>
</comment>
<dbReference type="InterPro" id="IPR006197">
    <property type="entry name" value="Peptidase_S24_LexA"/>
</dbReference>
<comment type="caution">
    <text evidence="12">Lacks conserved residue(s) required for the propagation of feature annotation.</text>
</comment>
<protein>
    <recommendedName>
        <fullName evidence="12">LexA repressor</fullName>
        <ecNumber evidence="12">3.4.21.88</ecNumber>
    </recommendedName>
</protein>
<evidence type="ECO:0000256" key="2">
    <source>
        <dbReference type="ARBA" id="ARBA00022491"/>
    </source>
</evidence>
<evidence type="ECO:0000256" key="10">
    <source>
        <dbReference type="ARBA" id="ARBA00023204"/>
    </source>
</evidence>
<dbReference type="PRINTS" id="PR00726">
    <property type="entry name" value="LEXASERPTASE"/>
</dbReference>
<evidence type="ECO:0000256" key="1">
    <source>
        <dbReference type="ARBA" id="ARBA00007484"/>
    </source>
</evidence>
<dbReference type="NCBIfam" id="TIGR00498">
    <property type="entry name" value="lexA"/>
    <property type="match status" value="1"/>
</dbReference>
<evidence type="ECO:0000256" key="12">
    <source>
        <dbReference type="HAMAP-Rule" id="MF_00015"/>
    </source>
</evidence>
<evidence type="ECO:0000259" key="15">
    <source>
        <dbReference type="Pfam" id="PF01726"/>
    </source>
</evidence>
<dbReference type="EC" id="3.4.21.88" evidence="12"/>
<feature type="domain" description="LexA repressor DNA-binding" evidence="15">
    <location>
        <begin position="5"/>
        <end position="66"/>
    </location>
</feature>
<keyword evidence="11 12" id="KW-0742">SOS response</keyword>
<comment type="subunit">
    <text evidence="12">Homodimer.</text>
</comment>
<feature type="active site" description="For autocatalytic cleavage activity" evidence="12">
    <location>
        <position position="119"/>
    </location>
</feature>
<evidence type="ECO:0000313" key="17">
    <source>
        <dbReference type="Proteomes" id="UP000177169"/>
    </source>
</evidence>
<dbReference type="CDD" id="cd06529">
    <property type="entry name" value="S24_LexA-like"/>
    <property type="match status" value="1"/>
</dbReference>
<evidence type="ECO:0000256" key="7">
    <source>
        <dbReference type="ARBA" id="ARBA00023015"/>
    </source>
</evidence>
<dbReference type="STRING" id="1802505.A3D01_04080"/>
<keyword evidence="8 12" id="KW-0238">DNA-binding</keyword>
<evidence type="ECO:0000256" key="9">
    <source>
        <dbReference type="ARBA" id="ARBA00023163"/>
    </source>
</evidence>
<evidence type="ECO:0000256" key="3">
    <source>
        <dbReference type="ARBA" id="ARBA00022705"/>
    </source>
</evidence>
<keyword evidence="6 12" id="KW-0068">Autocatalytic cleavage</keyword>
<dbReference type="GO" id="GO:0009432">
    <property type="term" value="P:SOS response"/>
    <property type="evidence" value="ECO:0007669"/>
    <property type="project" value="UniProtKB-UniRule"/>
</dbReference>
<reference evidence="16 17" key="1">
    <citation type="journal article" date="2016" name="Nat. Commun.">
        <title>Thousands of microbial genomes shed light on interconnected biogeochemical processes in an aquifer system.</title>
        <authorList>
            <person name="Anantharaman K."/>
            <person name="Brown C.T."/>
            <person name="Hug L.A."/>
            <person name="Sharon I."/>
            <person name="Castelle C.J."/>
            <person name="Probst A.J."/>
            <person name="Thomas B.C."/>
            <person name="Singh A."/>
            <person name="Wilkins M.J."/>
            <person name="Karaoz U."/>
            <person name="Brodie E.L."/>
            <person name="Williams K.H."/>
            <person name="Hubbard S.S."/>
            <person name="Banfield J.F."/>
        </authorList>
    </citation>
    <scope>NUCLEOTIDE SEQUENCE [LARGE SCALE GENOMIC DNA]</scope>
</reference>
<keyword evidence="9 12" id="KW-0804">Transcription</keyword>
<dbReference type="AlphaFoldDB" id="A0A1F7Z4W5"/>
<dbReference type="InterPro" id="IPR015927">
    <property type="entry name" value="Peptidase_S24_S26A/B/C"/>
</dbReference>
<keyword evidence="7 12" id="KW-0805">Transcription regulation</keyword>
<dbReference type="Pfam" id="PF01726">
    <property type="entry name" value="LexA_DNA_bind"/>
    <property type="match status" value="1"/>
</dbReference>
<dbReference type="GO" id="GO:0045892">
    <property type="term" value="P:negative regulation of DNA-templated transcription"/>
    <property type="evidence" value="ECO:0007669"/>
    <property type="project" value="UniProtKB-UniRule"/>
</dbReference>
<keyword evidence="3 12" id="KW-0235">DNA replication</keyword>
<evidence type="ECO:0000259" key="14">
    <source>
        <dbReference type="Pfam" id="PF00717"/>
    </source>
</evidence>
<dbReference type="InterPro" id="IPR036286">
    <property type="entry name" value="LexA/Signal_pep-like_sf"/>
</dbReference>
<evidence type="ECO:0000256" key="13">
    <source>
        <dbReference type="RuleBase" id="RU003991"/>
    </source>
</evidence>
<evidence type="ECO:0000256" key="4">
    <source>
        <dbReference type="ARBA" id="ARBA00022763"/>
    </source>
</evidence>
<evidence type="ECO:0000256" key="8">
    <source>
        <dbReference type="ARBA" id="ARBA00023125"/>
    </source>
</evidence>
<evidence type="ECO:0000256" key="11">
    <source>
        <dbReference type="ARBA" id="ARBA00023236"/>
    </source>
</evidence>
<comment type="catalytic activity">
    <reaction evidence="12">
        <text>Hydrolysis of Ala-|-Gly bond in repressor LexA.</text>
        <dbReference type="EC" id="3.4.21.88"/>
    </reaction>
</comment>